<name>A0ABS3Z6W0_9GAMM</name>
<evidence type="ECO:0000313" key="1">
    <source>
        <dbReference type="EMBL" id="MBP0047449.1"/>
    </source>
</evidence>
<accession>A0ABS3Z6W0</accession>
<proteinExistence type="predicted"/>
<protein>
    <submittedName>
        <fullName evidence="1">Uncharacterized protein</fullName>
    </submittedName>
</protein>
<comment type="caution">
    <text evidence="1">The sequence shown here is derived from an EMBL/GenBank/DDBJ whole genome shotgun (WGS) entry which is preliminary data.</text>
</comment>
<keyword evidence="2" id="KW-1185">Reference proteome</keyword>
<dbReference type="EMBL" id="JACVEW010000002">
    <property type="protein sequence ID" value="MBP0047449.1"/>
    <property type="molecule type" value="Genomic_DNA"/>
</dbReference>
<dbReference type="Proteomes" id="UP000810171">
    <property type="component" value="Unassembled WGS sequence"/>
</dbReference>
<sequence length="147" mass="16248">MSLDWNICEQTHPFDAEAPTAAGYRFHHAESDAAEDPAIKQAMEASLEKAVSLLDSNVKNESLFFMAEWNPAGGVLRLSVTDGQKANDAEDIVCTRFNALVGGESGGELTEKVSFWVKDFLSICEHFMNFSLVALFTDTSRERVQIL</sequence>
<reference evidence="1 2" key="1">
    <citation type="submission" date="2020-09" db="EMBL/GenBank/DDBJ databases">
        <authorList>
            <person name="Tanuku N.R.S."/>
        </authorList>
    </citation>
    <scope>NUCLEOTIDE SEQUENCE [LARGE SCALE GENOMIC DNA]</scope>
    <source>
        <strain evidence="1 2">AK62</strain>
    </source>
</reference>
<gene>
    <name evidence="1" type="ORF">H9C73_01770</name>
</gene>
<dbReference type="RefSeq" id="WP_209286065.1">
    <property type="nucleotide sequence ID" value="NZ_JACVEW010000002.1"/>
</dbReference>
<organism evidence="1 2">
    <name type="scientific">Marinobacterium alkalitolerans</name>
    <dbReference type="NCBI Taxonomy" id="1542925"/>
    <lineage>
        <taxon>Bacteria</taxon>
        <taxon>Pseudomonadati</taxon>
        <taxon>Pseudomonadota</taxon>
        <taxon>Gammaproteobacteria</taxon>
        <taxon>Oceanospirillales</taxon>
        <taxon>Oceanospirillaceae</taxon>
        <taxon>Marinobacterium</taxon>
    </lineage>
</organism>
<evidence type="ECO:0000313" key="2">
    <source>
        <dbReference type="Proteomes" id="UP000810171"/>
    </source>
</evidence>